<name>A0A2R5GWI1_9STRA</name>
<evidence type="ECO:0000313" key="10">
    <source>
        <dbReference type="Proteomes" id="UP000241890"/>
    </source>
</evidence>
<dbReference type="NCBIfam" id="TIGR01376">
    <property type="entry name" value="POMP_repeat"/>
    <property type="match status" value="1"/>
</dbReference>
<dbReference type="InterPro" id="IPR011641">
    <property type="entry name" value="Tyr-kin_ephrin_A/B_rcpt-like"/>
</dbReference>
<dbReference type="AlphaFoldDB" id="A0A2R5GWI1"/>
<dbReference type="Proteomes" id="UP000241890">
    <property type="component" value="Unassembled WGS sequence"/>
</dbReference>
<evidence type="ECO:0000256" key="7">
    <source>
        <dbReference type="ARBA" id="ARBA00023237"/>
    </source>
</evidence>
<dbReference type="SUPFAM" id="SSF51126">
    <property type="entry name" value="Pectin lyase-like"/>
    <property type="match status" value="1"/>
</dbReference>
<dbReference type="SMART" id="SM01411">
    <property type="entry name" value="Ephrin_rec_like"/>
    <property type="match status" value="1"/>
</dbReference>
<dbReference type="Pfam" id="PF02415">
    <property type="entry name" value="Chlam_PMP"/>
    <property type="match status" value="1"/>
</dbReference>
<keyword evidence="7" id="KW-0998">Cell outer membrane</keyword>
<protein>
    <recommendedName>
        <fullName evidence="8">Tyrosine-protein kinase ephrin type A/B receptor-like domain-containing protein</fullName>
    </recommendedName>
</protein>
<evidence type="ECO:0000256" key="2">
    <source>
        <dbReference type="ARBA" id="ARBA00004442"/>
    </source>
</evidence>
<keyword evidence="10" id="KW-1185">Reference proteome</keyword>
<evidence type="ECO:0000256" key="5">
    <source>
        <dbReference type="ARBA" id="ARBA00022729"/>
    </source>
</evidence>
<dbReference type="PANTHER" id="PTHR11319">
    <property type="entry name" value="G PROTEIN-COUPLED RECEPTOR-RELATED"/>
    <property type="match status" value="1"/>
</dbReference>
<dbReference type="InterPro" id="IPR011050">
    <property type="entry name" value="Pectin_lyase_fold/virulence"/>
</dbReference>
<dbReference type="Pfam" id="PF07699">
    <property type="entry name" value="Ephrin_rec_like"/>
    <property type="match status" value="1"/>
</dbReference>
<proteinExistence type="predicted"/>
<dbReference type="EMBL" id="BEYU01000406">
    <property type="protein sequence ID" value="GBG35192.1"/>
    <property type="molecule type" value="Genomic_DNA"/>
</dbReference>
<comment type="subcellular location">
    <subcellularLocation>
        <location evidence="1">Cell envelope</location>
    </subcellularLocation>
    <subcellularLocation>
        <location evidence="2">Cell outer membrane</location>
    </subcellularLocation>
    <subcellularLocation>
        <location evidence="3">Secreted</location>
    </subcellularLocation>
</comment>
<accession>A0A2R5GWI1</accession>
<reference evidence="9 10" key="1">
    <citation type="submission" date="2017-12" db="EMBL/GenBank/DDBJ databases">
        <title>Sequencing, de novo assembly and annotation of complete genome of a new Thraustochytrid species, strain FCC1311.</title>
        <authorList>
            <person name="Sedici K."/>
            <person name="Godart F."/>
            <person name="Aiese Cigliano R."/>
            <person name="Sanseverino W."/>
            <person name="Barakat M."/>
            <person name="Ortet P."/>
            <person name="Marechal E."/>
            <person name="Cagnac O."/>
            <person name="Amato A."/>
        </authorList>
    </citation>
    <scope>NUCLEOTIDE SEQUENCE [LARGE SCALE GENOMIC DNA]</scope>
</reference>
<keyword evidence="6" id="KW-0472">Membrane</keyword>
<keyword evidence="4" id="KW-0964">Secreted</keyword>
<dbReference type="OrthoDB" id="5950997at2759"/>
<organism evidence="9 10">
    <name type="scientific">Hondaea fermentalgiana</name>
    <dbReference type="NCBI Taxonomy" id="2315210"/>
    <lineage>
        <taxon>Eukaryota</taxon>
        <taxon>Sar</taxon>
        <taxon>Stramenopiles</taxon>
        <taxon>Bigyra</taxon>
        <taxon>Labyrinthulomycetes</taxon>
        <taxon>Thraustochytrida</taxon>
        <taxon>Thraustochytriidae</taxon>
        <taxon>Hondaea</taxon>
    </lineage>
</organism>
<evidence type="ECO:0000256" key="4">
    <source>
        <dbReference type="ARBA" id="ARBA00022525"/>
    </source>
</evidence>
<evidence type="ECO:0000256" key="3">
    <source>
        <dbReference type="ARBA" id="ARBA00004613"/>
    </source>
</evidence>
<keyword evidence="5" id="KW-0732">Signal</keyword>
<evidence type="ECO:0000256" key="1">
    <source>
        <dbReference type="ARBA" id="ARBA00004196"/>
    </source>
</evidence>
<evidence type="ECO:0000259" key="8">
    <source>
        <dbReference type="Pfam" id="PF07699"/>
    </source>
</evidence>
<dbReference type="InterPro" id="IPR003368">
    <property type="entry name" value="POMP_repeat"/>
</dbReference>
<evidence type="ECO:0000256" key="6">
    <source>
        <dbReference type="ARBA" id="ARBA00023136"/>
    </source>
</evidence>
<dbReference type="InParanoid" id="A0A2R5GWI1"/>
<dbReference type="PANTHER" id="PTHR11319:SF35">
    <property type="entry name" value="OUTER MEMBRANE PROTEIN PMPC-RELATED"/>
    <property type="match status" value="1"/>
</dbReference>
<feature type="non-terminal residue" evidence="9">
    <location>
        <position position="1"/>
    </location>
</feature>
<dbReference type="GO" id="GO:0005576">
    <property type="term" value="C:extracellular region"/>
    <property type="evidence" value="ECO:0007669"/>
    <property type="project" value="UniProtKB-SubCell"/>
</dbReference>
<comment type="caution">
    <text evidence="9">The sequence shown here is derived from an EMBL/GenBank/DDBJ whole genome shotgun (WGS) entry which is preliminary data.</text>
</comment>
<evidence type="ECO:0000313" key="9">
    <source>
        <dbReference type="EMBL" id="GBG35192.1"/>
    </source>
</evidence>
<feature type="non-terminal residue" evidence="9">
    <location>
        <position position="597"/>
    </location>
</feature>
<sequence>CLQELTVEGNAGTSGGAFYFDENPSIDSFQMTNMSFRSNEVSLGSGGAILATGATVISVTGSDFSGNQAYAAGGAVALDAGAQVDFKEVVFDSNTAQEQGGALYAGAGSSADIQGTSFTNNAASFTCREYTVCNLKTVSGSRMPCEASNGMVAVLNEAGEAPMSLGCTKGVGGSIYLAAGVTAHIHKCNFAASDPLPSIDAGASYSDATGNTKFFVAEAGKHVYAASRFRLSETSFDGGAEAFAPSTAVMGCPKTCSSTGTCSGDGQDSPSVACTCAGAFEGDNGYDEGGCTRRRVKDVRASSSVVNESGGDSNDSLAAAAGEVIADGTATVTWTWEYGDDDVDFFVVYRTSDRSSTLTRLDEWASCANVEAASTSVHTCVKIEDPSARSALLGLRFNVSSFFRVIAVVNGQDSAESDPMSSASIICDVGSEQTPALEDGVFTCEECPRGTYVEDSTVGCVACPNELQTTLGVATSEEDCVAPRGFYQIVALDDEGQEEVQVLSCSDGAQCEDPGQTLDALVLEPGFWRPSLLSSTVLACPQASACVGGNGTSESDASRRRELSLWTSPVYCREGHTGPYCSVCQSGYSKDGDGLCS</sequence>
<feature type="domain" description="Tyrosine-protein kinase ephrin type A/B receptor-like" evidence="8">
    <location>
        <begin position="439"/>
        <end position="480"/>
    </location>
</feature>
<gene>
    <name evidence="9" type="ORF">FCC1311_114152</name>
</gene>